<dbReference type="Gene3D" id="3.90.120.10">
    <property type="entry name" value="DNA Methylase, subunit A, domain 2"/>
    <property type="match status" value="1"/>
</dbReference>
<dbReference type="PROSITE" id="PS51679">
    <property type="entry name" value="SAM_MT_C5"/>
    <property type="match status" value="1"/>
</dbReference>
<dbReference type="PRINTS" id="PR00105">
    <property type="entry name" value="C5METTRFRASE"/>
</dbReference>
<evidence type="ECO:0000256" key="6">
    <source>
        <dbReference type="PROSITE-ProRule" id="PRU01016"/>
    </source>
</evidence>
<dbReference type="Gene3D" id="3.40.50.150">
    <property type="entry name" value="Vaccinia Virus protein VP39"/>
    <property type="match status" value="1"/>
</dbReference>
<comment type="caution">
    <text evidence="6">Lacks conserved residue(s) required for the propagation of feature annotation.</text>
</comment>
<dbReference type="EC" id="2.1.1.37" evidence="1"/>
<reference evidence="7 8" key="1">
    <citation type="submission" date="2023-05" db="EMBL/GenBank/DDBJ databases">
        <title>Streptantibioticus silvisoli sp. nov., acidotolerant actinomycetes 1 from pine litter.</title>
        <authorList>
            <person name="Swiecimska M."/>
            <person name="Golinska P."/>
            <person name="Sangal V."/>
            <person name="Wachnowicz B."/>
            <person name="Goodfellow M."/>
        </authorList>
    </citation>
    <scope>NUCLEOTIDE SEQUENCE [LARGE SCALE GENOMIC DNA]</scope>
    <source>
        <strain evidence="7 8">DSM 42109</strain>
    </source>
</reference>
<comment type="caution">
    <text evidence="7">The sequence shown here is derived from an EMBL/GenBank/DDBJ whole genome shotgun (WGS) entry which is preliminary data.</text>
</comment>
<dbReference type="Proteomes" id="UP001214441">
    <property type="component" value="Unassembled WGS sequence"/>
</dbReference>
<evidence type="ECO:0000256" key="2">
    <source>
        <dbReference type="ARBA" id="ARBA00022603"/>
    </source>
</evidence>
<evidence type="ECO:0000313" key="8">
    <source>
        <dbReference type="Proteomes" id="UP001214441"/>
    </source>
</evidence>
<organism evidence="7 8">
    <name type="scientific">Streptomyces iconiensis</name>
    <dbReference type="NCBI Taxonomy" id="1384038"/>
    <lineage>
        <taxon>Bacteria</taxon>
        <taxon>Bacillati</taxon>
        <taxon>Actinomycetota</taxon>
        <taxon>Actinomycetes</taxon>
        <taxon>Kitasatosporales</taxon>
        <taxon>Streptomycetaceae</taxon>
        <taxon>Streptomyces</taxon>
    </lineage>
</organism>
<keyword evidence="2 6" id="KW-0489">Methyltransferase</keyword>
<evidence type="ECO:0000313" key="7">
    <source>
        <dbReference type="EMBL" id="MDJ1137338.1"/>
    </source>
</evidence>
<dbReference type="InterPro" id="IPR001525">
    <property type="entry name" value="C5_MeTfrase"/>
</dbReference>
<sequence length="333" mass="35507">MPSGHGRTRLRSLEVCAGAGGLALGLENAGFDPVLLVDNRPVACQTLCANRPDWNVHEIDLLDLDPTTHRLGHDLHGLDLISAGLPRLKAAAAVNRERGNSYELTVLRATIDLARALRPRALLLENVPDLVTSEVYESVREYVTERLTPLGYRLDWFVLNAVEHGVPQDRKQGVLVAMSGDVTTTFRAPAPSETPPTVGQALGASMAARGWADADRWALQADRVAPTLVGGSWERGGPDLGPTGTKSTWARMGVDGGTVADDVPGADFHWDPQLGRAGMVALTVEQAACLQGFPKDWHFAGRKTARYRQVGHASPPPVGEALGRAVGAALHAG</sequence>
<dbReference type="InterPro" id="IPR050390">
    <property type="entry name" value="C5-Methyltransferase"/>
</dbReference>
<evidence type="ECO:0000256" key="4">
    <source>
        <dbReference type="ARBA" id="ARBA00022691"/>
    </source>
</evidence>
<proteinExistence type="inferred from homology"/>
<dbReference type="PANTHER" id="PTHR10629">
    <property type="entry name" value="CYTOSINE-SPECIFIC METHYLTRANSFERASE"/>
    <property type="match status" value="1"/>
</dbReference>
<evidence type="ECO:0000256" key="3">
    <source>
        <dbReference type="ARBA" id="ARBA00022679"/>
    </source>
</evidence>
<gene>
    <name evidence="7" type="ORF">NMN56_036395</name>
</gene>
<evidence type="ECO:0000256" key="1">
    <source>
        <dbReference type="ARBA" id="ARBA00011975"/>
    </source>
</evidence>
<dbReference type="EMBL" id="JANCPR020000055">
    <property type="protein sequence ID" value="MDJ1137338.1"/>
    <property type="molecule type" value="Genomic_DNA"/>
</dbReference>
<accession>A0ABT7A9R3</accession>
<evidence type="ECO:0000256" key="5">
    <source>
        <dbReference type="ARBA" id="ARBA00022747"/>
    </source>
</evidence>
<keyword evidence="8" id="KW-1185">Reference proteome</keyword>
<dbReference type="GO" id="GO:0032259">
    <property type="term" value="P:methylation"/>
    <property type="evidence" value="ECO:0007669"/>
    <property type="project" value="UniProtKB-KW"/>
</dbReference>
<protein>
    <recommendedName>
        <fullName evidence="1">DNA (cytosine-5-)-methyltransferase</fullName>
        <ecNumber evidence="1">2.1.1.37</ecNumber>
    </recommendedName>
</protein>
<dbReference type="PANTHER" id="PTHR10629:SF52">
    <property type="entry name" value="DNA (CYTOSINE-5)-METHYLTRANSFERASE 1"/>
    <property type="match status" value="1"/>
</dbReference>
<keyword evidence="4 6" id="KW-0949">S-adenosyl-L-methionine</keyword>
<dbReference type="SUPFAM" id="SSF53335">
    <property type="entry name" value="S-adenosyl-L-methionine-dependent methyltransferases"/>
    <property type="match status" value="1"/>
</dbReference>
<keyword evidence="3 6" id="KW-0808">Transferase</keyword>
<name>A0ABT7A9R3_9ACTN</name>
<dbReference type="InterPro" id="IPR029063">
    <property type="entry name" value="SAM-dependent_MTases_sf"/>
</dbReference>
<comment type="similarity">
    <text evidence="6">Belongs to the class I-like SAM-binding methyltransferase superfamily. C5-methyltransferase family.</text>
</comment>
<dbReference type="GO" id="GO:0008168">
    <property type="term" value="F:methyltransferase activity"/>
    <property type="evidence" value="ECO:0007669"/>
    <property type="project" value="UniProtKB-KW"/>
</dbReference>
<dbReference type="Pfam" id="PF00145">
    <property type="entry name" value="DNA_methylase"/>
    <property type="match status" value="1"/>
</dbReference>
<keyword evidence="5" id="KW-0680">Restriction system</keyword>